<dbReference type="Pfam" id="PF00578">
    <property type="entry name" value="AhpC-TSA"/>
    <property type="match status" value="1"/>
</dbReference>
<organism evidence="7 8">
    <name type="scientific">Pedobacter hiemivivus</name>
    <dbReference type="NCBI Taxonomy" id="2530454"/>
    <lineage>
        <taxon>Bacteria</taxon>
        <taxon>Pseudomonadati</taxon>
        <taxon>Bacteroidota</taxon>
        <taxon>Sphingobacteriia</taxon>
        <taxon>Sphingobacteriales</taxon>
        <taxon>Sphingobacteriaceae</taxon>
        <taxon>Pedobacter</taxon>
    </lineage>
</organism>
<proteinExistence type="predicted"/>
<dbReference type="RefSeq" id="WP_131610919.1">
    <property type="nucleotide sequence ID" value="NZ_SJSM01000016.1"/>
</dbReference>
<evidence type="ECO:0000256" key="2">
    <source>
        <dbReference type="ARBA" id="ARBA00022748"/>
    </source>
</evidence>
<dbReference type="GO" id="GO:0016209">
    <property type="term" value="F:antioxidant activity"/>
    <property type="evidence" value="ECO:0007669"/>
    <property type="project" value="InterPro"/>
</dbReference>
<dbReference type="InterPro" id="IPR025380">
    <property type="entry name" value="DUF4369"/>
</dbReference>
<dbReference type="GO" id="GO:0017004">
    <property type="term" value="P:cytochrome complex assembly"/>
    <property type="evidence" value="ECO:0007669"/>
    <property type="project" value="UniProtKB-KW"/>
</dbReference>
<dbReference type="InterPro" id="IPR050553">
    <property type="entry name" value="Thioredoxin_ResA/DsbE_sf"/>
</dbReference>
<dbReference type="GO" id="GO:0016491">
    <property type="term" value="F:oxidoreductase activity"/>
    <property type="evidence" value="ECO:0007669"/>
    <property type="project" value="InterPro"/>
</dbReference>
<evidence type="ECO:0000256" key="5">
    <source>
        <dbReference type="SAM" id="SignalP"/>
    </source>
</evidence>
<dbReference type="SUPFAM" id="SSF52833">
    <property type="entry name" value="Thioredoxin-like"/>
    <property type="match status" value="1"/>
</dbReference>
<evidence type="ECO:0000256" key="4">
    <source>
        <dbReference type="ARBA" id="ARBA00023284"/>
    </source>
</evidence>
<dbReference type="CDD" id="cd02966">
    <property type="entry name" value="TlpA_like_family"/>
    <property type="match status" value="1"/>
</dbReference>
<feature type="domain" description="Thioredoxin" evidence="6">
    <location>
        <begin position="199"/>
        <end position="337"/>
    </location>
</feature>
<evidence type="ECO:0000313" key="8">
    <source>
        <dbReference type="Proteomes" id="UP000291117"/>
    </source>
</evidence>
<dbReference type="Gene3D" id="3.40.30.10">
    <property type="entry name" value="Glutaredoxin"/>
    <property type="match status" value="1"/>
</dbReference>
<dbReference type="PANTHER" id="PTHR42852">
    <property type="entry name" value="THIOL:DISULFIDE INTERCHANGE PROTEIN DSBE"/>
    <property type="match status" value="1"/>
</dbReference>
<evidence type="ECO:0000256" key="3">
    <source>
        <dbReference type="ARBA" id="ARBA00023157"/>
    </source>
</evidence>
<feature type="signal peptide" evidence="5">
    <location>
        <begin position="1"/>
        <end position="24"/>
    </location>
</feature>
<dbReference type="InterPro" id="IPR036249">
    <property type="entry name" value="Thioredoxin-like_sf"/>
</dbReference>
<dbReference type="PROSITE" id="PS51352">
    <property type="entry name" value="THIOREDOXIN_2"/>
    <property type="match status" value="1"/>
</dbReference>
<dbReference type="Proteomes" id="UP000291117">
    <property type="component" value="Unassembled WGS sequence"/>
</dbReference>
<keyword evidence="8" id="KW-1185">Reference proteome</keyword>
<keyword evidence="5" id="KW-0732">Signal</keyword>
<reference evidence="7 8" key="1">
    <citation type="submission" date="2019-02" db="EMBL/GenBank/DDBJ databases">
        <title>Pedobacter sp. RP-3-8 sp. nov., isolated from Arctic soil.</title>
        <authorList>
            <person name="Dahal R.H."/>
        </authorList>
    </citation>
    <scope>NUCLEOTIDE SEQUENCE [LARGE SCALE GENOMIC DNA]</scope>
    <source>
        <strain evidence="7 8">RP-3-8</strain>
    </source>
</reference>
<name>A0A4R0MXK1_9SPHI</name>
<dbReference type="InterPro" id="IPR000866">
    <property type="entry name" value="AhpC/TSA"/>
</dbReference>
<accession>A0A4R0MXK1</accession>
<feature type="chain" id="PRO_5020206895" evidence="5">
    <location>
        <begin position="25"/>
        <end position="337"/>
    </location>
</feature>
<protein>
    <submittedName>
        <fullName evidence="7">AhpC/TSA family protein</fullName>
    </submittedName>
</protein>
<evidence type="ECO:0000256" key="1">
    <source>
        <dbReference type="ARBA" id="ARBA00004196"/>
    </source>
</evidence>
<dbReference type="PROSITE" id="PS00194">
    <property type="entry name" value="THIOREDOXIN_1"/>
    <property type="match status" value="1"/>
</dbReference>
<dbReference type="GO" id="GO:0030313">
    <property type="term" value="C:cell envelope"/>
    <property type="evidence" value="ECO:0007669"/>
    <property type="project" value="UniProtKB-SubCell"/>
</dbReference>
<gene>
    <name evidence="7" type="ORF">EZ444_19960</name>
</gene>
<dbReference type="Pfam" id="PF14289">
    <property type="entry name" value="DUF4369"/>
    <property type="match status" value="1"/>
</dbReference>
<dbReference type="InterPro" id="IPR017937">
    <property type="entry name" value="Thioredoxin_CS"/>
</dbReference>
<dbReference type="InterPro" id="IPR013766">
    <property type="entry name" value="Thioredoxin_domain"/>
</dbReference>
<comment type="subcellular location">
    <subcellularLocation>
        <location evidence="1">Cell envelope</location>
    </subcellularLocation>
</comment>
<comment type="caution">
    <text evidence="7">The sequence shown here is derived from an EMBL/GenBank/DDBJ whole genome shotgun (WGS) entry which is preliminary data.</text>
</comment>
<dbReference type="PANTHER" id="PTHR42852:SF6">
    <property type="entry name" value="THIOL:DISULFIDE INTERCHANGE PROTEIN DSBE"/>
    <property type="match status" value="1"/>
</dbReference>
<evidence type="ECO:0000313" key="7">
    <source>
        <dbReference type="EMBL" id="TCC90992.1"/>
    </source>
</evidence>
<dbReference type="AlphaFoldDB" id="A0A4R0MXK1"/>
<dbReference type="EMBL" id="SJSM01000016">
    <property type="protein sequence ID" value="TCC90992.1"/>
    <property type="molecule type" value="Genomic_DNA"/>
</dbReference>
<dbReference type="OrthoDB" id="750178at2"/>
<keyword evidence="3" id="KW-1015">Disulfide bond</keyword>
<evidence type="ECO:0000259" key="6">
    <source>
        <dbReference type="PROSITE" id="PS51352"/>
    </source>
</evidence>
<sequence>MMNQKKLTVIAVTIFASLIFICGAPPQNGFTISGNIKGLNNAYIYLNWQQGDSVKIDSSMVKAGKFKFKGRVADPSLAVIFLKREESVLFYLENTAVEMMGEMDSLKRLKIKGSATQDEFVFYQNQMKGVQNADQAMEKTISFITNHPNSYVSVDKLQELSPRMDSKTLERLFNALGTPLKSSVAGKRLAGKVDIYKNTAVGSMAPIFSQKDINGTLVSLQDLRGKYVLLDFWASWCGPCRKENPAVLKAYNRFHDKGLTVLAVSLDDNEAKWKKAIQDDQMPWIHVSDLKGTGNAVALQYGIYGIPANYLIDPKGKIVGKNLRGEELEKTLAAFIF</sequence>
<keyword evidence="2" id="KW-0201">Cytochrome c-type biogenesis</keyword>
<keyword evidence="4" id="KW-0676">Redox-active center</keyword>